<evidence type="ECO:0000313" key="2">
    <source>
        <dbReference type="Proteomes" id="UP001157034"/>
    </source>
</evidence>
<keyword evidence="1" id="KW-0808">Transferase</keyword>
<dbReference type="PANTHER" id="PTHR37807">
    <property type="entry name" value="OS07G0160300 PROTEIN"/>
    <property type="match status" value="1"/>
</dbReference>
<reference evidence="2" key="1">
    <citation type="journal article" date="2019" name="Int. J. Syst. Evol. Microbiol.">
        <title>The Global Catalogue of Microorganisms (GCM) 10K type strain sequencing project: providing services to taxonomists for standard genome sequencing and annotation.</title>
        <authorList>
            <consortium name="The Broad Institute Genomics Platform"/>
            <consortium name="The Broad Institute Genome Sequencing Center for Infectious Disease"/>
            <person name="Wu L."/>
            <person name="Ma J."/>
        </authorList>
    </citation>
    <scope>NUCLEOTIDE SEQUENCE [LARGE SCALE GENOMIC DNA]</scope>
    <source>
        <strain evidence="2">NBRC 108894</strain>
    </source>
</reference>
<dbReference type="Proteomes" id="UP001157034">
    <property type="component" value="Unassembled WGS sequence"/>
</dbReference>
<dbReference type="Gene3D" id="3.40.50.300">
    <property type="entry name" value="P-loop containing nucleotide triphosphate hydrolases"/>
    <property type="match status" value="1"/>
</dbReference>
<dbReference type="Pfam" id="PF13671">
    <property type="entry name" value="AAA_33"/>
    <property type="match status" value="1"/>
</dbReference>
<comment type="caution">
    <text evidence="1">The sequence shown here is derived from an EMBL/GenBank/DDBJ whole genome shotgun (WGS) entry which is preliminary data.</text>
</comment>
<dbReference type="PANTHER" id="PTHR37807:SF3">
    <property type="entry name" value="OS07G0160300 PROTEIN"/>
    <property type="match status" value="1"/>
</dbReference>
<dbReference type="RefSeq" id="WP_284252583.1">
    <property type="nucleotide sequence ID" value="NZ_BAAAQO010000003.1"/>
</dbReference>
<dbReference type="EMBL" id="BSVB01000001">
    <property type="protein sequence ID" value="GMA93674.1"/>
    <property type="molecule type" value="Genomic_DNA"/>
</dbReference>
<accession>A0ABQ6K063</accession>
<dbReference type="InterPro" id="IPR027417">
    <property type="entry name" value="P-loop_NTPase"/>
</dbReference>
<evidence type="ECO:0000313" key="1">
    <source>
        <dbReference type="EMBL" id="GMA93674.1"/>
    </source>
</evidence>
<name>A0ABQ6K063_9MICO</name>
<dbReference type="SUPFAM" id="SSF52540">
    <property type="entry name" value="P-loop containing nucleoside triphosphate hydrolases"/>
    <property type="match status" value="1"/>
</dbReference>
<proteinExistence type="predicted"/>
<keyword evidence="2" id="KW-1185">Reference proteome</keyword>
<protein>
    <submittedName>
        <fullName evidence="1">Adenylyl-sulfate kinase</fullName>
    </submittedName>
</protein>
<gene>
    <name evidence="1" type="ORF">GCM10025881_04980</name>
</gene>
<sequence length="196" mass="20603">MTELGAITEPGVRSAVPQLIVTAGLPATGKSTIAEVVGNRLGLPIVSVDPLESAILSAGIAPDQPTGLAAYLVAETIAEAVLVGGAGVIVDAVNAVEPAREQWVRLAGRQNVPVKFLEVVCSDPLLHRARLEKRDRELPHLAEPDWHAVEQRTDEWESWSGSSAAVPRITLDSVQPLGSNVEHALAFILGGDAHVA</sequence>
<dbReference type="GO" id="GO:0016301">
    <property type="term" value="F:kinase activity"/>
    <property type="evidence" value="ECO:0007669"/>
    <property type="project" value="UniProtKB-KW"/>
</dbReference>
<keyword evidence="1" id="KW-0418">Kinase</keyword>
<organism evidence="1 2">
    <name type="scientific">Pseudolysinimonas kribbensis</name>
    <dbReference type="NCBI Taxonomy" id="433641"/>
    <lineage>
        <taxon>Bacteria</taxon>
        <taxon>Bacillati</taxon>
        <taxon>Actinomycetota</taxon>
        <taxon>Actinomycetes</taxon>
        <taxon>Micrococcales</taxon>
        <taxon>Microbacteriaceae</taxon>
        <taxon>Pseudolysinimonas</taxon>
    </lineage>
</organism>